<dbReference type="RefSeq" id="WP_184816251.1">
    <property type="nucleotide sequence ID" value="NZ_JACHJQ010000012.1"/>
</dbReference>
<dbReference type="Pfam" id="PF03972">
    <property type="entry name" value="MmgE_PrpD_N"/>
    <property type="match status" value="1"/>
</dbReference>
<dbReference type="Gene3D" id="1.10.4100.10">
    <property type="entry name" value="2-methylcitrate dehydratase PrpD"/>
    <property type="match status" value="1"/>
</dbReference>
<keyword evidence="5" id="KW-1185">Reference proteome</keyword>
<dbReference type="PANTHER" id="PTHR16943:SF8">
    <property type="entry name" value="2-METHYLCITRATE DEHYDRATASE"/>
    <property type="match status" value="1"/>
</dbReference>
<dbReference type="Proteomes" id="UP000520767">
    <property type="component" value="Unassembled WGS sequence"/>
</dbReference>
<protein>
    <submittedName>
        <fullName evidence="4">2-methylcitrate dehydratase PrpD</fullName>
    </submittedName>
</protein>
<dbReference type="Pfam" id="PF19305">
    <property type="entry name" value="MmgE_PrpD_C"/>
    <property type="match status" value="1"/>
</dbReference>
<evidence type="ECO:0000313" key="4">
    <source>
        <dbReference type="EMBL" id="MBB4912245.1"/>
    </source>
</evidence>
<evidence type="ECO:0000259" key="3">
    <source>
        <dbReference type="Pfam" id="PF19305"/>
    </source>
</evidence>
<dbReference type="InterPro" id="IPR036148">
    <property type="entry name" value="MmgE/PrpD_sf"/>
</dbReference>
<dbReference type="SUPFAM" id="SSF103378">
    <property type="entry name" value="2-methylcitrate dehydratase PrpD"/>
    <property type="match status" value="1"/>
</dbReference>
<dbReference type="EMBL" id="JACHJQ010000012">
    <property type="protein sequence ID" value="MBB4912245.1"/>
    <property type="molecule type" value="Genomic_DNA"/>
</dbReference>
<dbReference type="InterPro" id="IPR042188">
    <property type="entry name" value="MmgE/PrpD_sf_2"/>
</dbReference>
<dbReference type="PANTHER" id="PTHR16943">
    <property type="entry name" value="2-METHYLCITRATE DEHYDRATASE-RELATED"/>
    <property type="match status" value="1"/>
</dbReference>
<dbReference type="GO" id="GO:0016829">
    <property type="term" value="F:lyase activity"/>
    <property type="evidence" value="ECO:0007669"/>
    <property type="project" value="InterPro"/>
</dbReference>
<reference evidence="4 5" key="1">
    <citation type="submission" date="2020-08" db="EMBL/GenBank/DDBJ databases">
        <title>Genomic Encyclopedia of Type Strains, Phase III (KMG-III): the genomes of soil and plant-associated and newly described type strains.</title>
        <authorList>
            <person name="Whitman W."/>
        </authorList>
    </citation>
    <scope>NUCLEOTIDE SEQUENCE [LARGE SCALE GENOMIC DNA]</scope>
    <source>
        <strain evidence="4 5">CECT 8960</strain>
    </source>
</reference>
<accession>A0A7W7QEP2</accession>
<dbReference type="InterPro" id="IPR042183">
    <property type="entry name" value="MmgE/PrpD_sf_1"/>
</dbReference>
<dbReference type="AlphaFoldDB" id="A0A7W7QEP2"/>
<name>A0A7W7QEP2_9PSEU</name>
<gene>
    <name evidence="4" type="ORF">FHR82_008516</name>
</gene>
<organism evidence="4 5">
    <name type="scientific">Actinophytocola algeriensis</name>
    <dbReference type="NCBI Taxonomy" id="1768010"/>
    <lineage>
        <taxon>Bacteria</taxon>
        <taxon>Bacillati</taxon>
        <taxon>Actinomycetota</taxon>
        <taxon>Actinomycetes</taxon>
        <taxon>Pseudonocardiales</taxon>
        <taxon>Pseudonocardiaceae</taxon>
    </lineage>
</organism>
<feature type="domain" description="MmgE/PrpD C-terminal" evidence="3">
    <location>
        <begin position="272"/>
        <end position="426"/>
    </location>
</feature>
<comment type="similarity">
    <text evidence="1">Belongs to the PrpD family.</text>
</comment>
<evidence type="ECO:0000313" key="5">
    <source>
        <dbReference type="Proteomes" id="UP000520767"/>
    </source>
</evidence>
<sequence length="464" mass="49235">MTDNTAVEIAGHLASVRDADLPESAVSAAHTCMVDTFSVLTAGADTDVIRRVLPVIRAWGGAEQSTVWGTGERVPDHSAVFANAAMVHQYDFDDTHDTAVCHPTGASLTAALAVAEAEGGVSGELLTRAVVAGNDLTCRIAGAIDGGLWDFPWVRAPVAGIFGATAAAGVVLGLSAEQMHAALGLALPQAAGTLESVTGHKSMVRSIRDGLAYKDAIVAARLAQAGVRGDDRVFDGPYGLYGAYFDGKYSPERLTDGLGTRYEGDGVSLKPWPSCRHTHATLTAYLDALASPGFATARVESVTAFVGTGNLRLCEGKPWPANHIDALCHLPFVLAVATVHREVPLRAFEQEGREDPAVRDAAARVRWEHDPAHDRLGTIEPGRVRVVFTDGRVAETVAERGLGHPENPLSAEQQRRKWQDCATHGAPKLGGARADALYDAIRRVPEMADVRELGEEVRRAVADQ</sequence>
<feature type="domain" description="MmgE/PrpD N-terminal" evidence="2">
    <location>
        <begin position="8"/>
        <end position="248"/>
    </location>
</feature>
<evidence type="ECO:0000256" key="1">
    <source>
        <dbReference type="ARBA" id="ARBA00006174"/>
    </source>
</evidence>
<proteinExistence type="inferred from homology"/>
<evidence type="ECO:0000259" key="2">
    <source>
        <dbReference type="Pfam" id="PF03972"/>
    </source>
</evidence>
<comment type="caution">
    <text evidence="4">The sequence shown here is derived from an EMBL/GenBank/DDBJ whole genome shotgun (WGS) entry which is preliminary data.</text>
</comment>
<dbReference type="InterPro" id="IPR045337">
    <property type="entry name" value="MmgE_PrpD_C"/>
</dbReference>
<dbReference type="InterPro" id="IPR045336">
    <property type="entry name" value="MmgE_PrpD_N"/>
</dbReference>
<dbReference type="InterPro" id="IPR005656">
    <property type="entry name" value="MmgE_PrpD"/>
</dbReference>
<dbReference type="Gene3D" id="3.30.1330.120">
    <property type="entry name" value="2-methylcitrate dehydratase PrpD"/>
    <property type="match status" value="1"/>
</dbReference>